<dbReference type="InterPro" id="IPR036291">
    <property type="entry name" value="NAD(P)-bd_dom_sf"/>
</dbReference>
<proteinExistence type="inferred from homology"/>
<dbReference type="Proteomes" id="UP000777265">
    <property type="component" value="Unassembled WGS sequence"/>
</dbReference>
<keyword evidence="6" id="KW-0521">NADP</keyword>
<dbReference type="InterPro" id="IPR005913">
    <property type="entry name" value="dTDP_dehydrorham_reduct"/>
</dbReference>
<evidence type="ECO:0000256" key="3">
    <source>
        <dbReference type="ARBA" id="ARBA00012929"/>
    </source>
</evidence>
<evidence type="ECO:0000313" key="9">
    <source>
        <dbReference type="Proteomes" id="UP000777265"/>
    </source>
</evidence>
<reference evidence="8" key="1">
    <citation type="journal article" date="2020" name="Biotechnol. Biofuels">
        <title>New insights from the biogas microbiome by comprehensive genome-resolved metagenomics of nearly 1600 species originating from multiple anaerobic digesters.</title>
        <authorList>
            <person name="Campanaro S."/>
            <person name="Treu L."/>
            <person name="Rodriguez-R L.M."/>
            <person name="Kovalovszki A."/>
            <person name="Ziels R.M."/>
            <person name="Maus I."/>
            <person name="Zhu X."/>
            <person name="Kougias P.G."/>
            <person name="Basile A."/>
            <person name="Luo G."/>
            <person name="Schluter A."/>
            <person name="Konstantinidis K.T."/>
            <person name="Angelidaki I."/>
        </authorList>
    </citation>
    <scope>NUCLEOTIDE SEQUENCE</scope>
    <source>
        <strain evidence="8">AS06rmzACSIP_7</strain>
    </source>
</reference>
<dbReference type="GO" id="GO:0005829">
    <property type="term" value="C:cytosol"/>
    <property type="evidence" value="ECO:0007669"/>
    <property type="project" value="TreeGrafter"/>
</dbReference>
<keyword evidence="6 8" id="KW-0560">Oxidoreductase</keyword>
<evidence type="ECO:0000259" key="7">
    <source>
        <dbReference type="Pfam" id="PF04321"/>
    </source>
</evidence>
<gene>
    <name evidence="8" type="primary">rfbD</name>
    <name evidence="8" type="ORF">GXY80_06795</name>
</gene>
<dbReference type="AlphaFoldDB" id="A0A971S0K3"/>
<dbReference type="EC" id="1.1.1.133" evidence="3 6"/>
<accession>A0A971S0K3</accession>
<feature type="domain" description="RmlD-like substrate binding" evidence="7">
    <location>
        <begin position="3"/>
        <end position="276"/>
    </location>
</feature>
<evidence type="ECO:0000256" key="1">
    <source>
        <dbReference type="ARBA" id="ARBA00004781"/>
    </source>
</evidence>
<dbReference type="Gene3D" id="3.40.50.720">
    <property type="entry name" value="NAD(P)-binding Rossmann-like Domain"/>
    <property type="match status" value="1"/>
</dbReference>
<dbReference type="SUPFAM" id="SSF51735">
    <property type="entry name" value="NAD(P)-binding Rossmann-fold domains"/>
    <property type="match status" value="1"/>
</dbReference>
<evidence type="ECO:0000256" key="4">
    <source>
        <dbReference type="ARBA" id="ARBA00017099"/>
    </source>
</evidence>
<dbReference type="Pfam" id="PF04321">
    <property type="entry name" value="RmlD_sub_bind"/>
    <property type="match status" value="1"/>
</dbReference>
<evidence type="ECO:0000313" key="8">
    <source>
        <dbReference type="EMBL" id="NLW35176.1"/>
    </source>
</evidence>
<dbReference type="NCBIfam" id="TIGR01214">
    <property type="entry name" value="rmlD"/>
    <property type="match status" value="1"/>
</dbReference>
<sequence>MLRLLATGSHGLLGSNILPILERYYTVTALDIEEWDITDRDAGNRMIREYKPDIILNLAAYTNVDGCEDCLSLADRVNADAAGIVADLCVRHDVKLVHISTDYVFDGEKDSPYTEEDVPNPASVYGLSKLSGERKVLNACPSAIVVRTQWLYGHGGVNFISKVTAIARERGVAEVVDDQRGSPTYTKDLAEPIRALIEKNTAGIYHVANSGSCTWFEFAREVFDRLKIEAQLSPITSVHLNRKAKRPRYSVFDCSKLTRDTGFRMRPWQEALQDYLG</sequence>
<dbReference type="CDD" id="cd05254">
    <property type="entry name" value="dTDP_HR_like_SDR_e"/>
    <property type="match status" value="1"/>
</dbReference>
<dbReference type="GO" id="GO:0019305">
    <property type="term" value="P:dTDP-rhamnose biosynthetic process"/>
    <property type="evidence" value="ECO:0007669"/>
    <property type="project" value="TreeGrafter"/>
</dbReference>
<dbReference type="EMBL" id="JAAYEE010000110">
    <property type="protein sequence ID" value="NLW35176.1"/>
    <property type="molecule type" value="Genomic_DNA"/>
</dbReference>
<dbReference type="PANTHER" id="PTHR10491">
    <property type="entry name" value="DTDP-4-DEHYDRORHAMNOSE REDUCTASE"/>
    <property type="match status" value="1"/>
</dbReference>
<protein>
    <recommendedName>
        <fullName evidence="4 6">dTDP-4-dehydrorhamnose reductase</fullName>
        <ecNumber evidence="3 6">1.1.1.133</ecNumber>
    </recommendedName>
</protein>
<dbReference type="Gene3D" id="3.90.25.10">
    <property type="entry name" value="UDP-galactose 4-epimerase, domain 1"/>
    <property type="match status" value="1"/>
</dbReference>
<evidence type="ECO:0000256" key="2">
    <source>
        <dbReference type="ARBA" id="ARBA00010944"/>
    </source>
</evidence>
<comment type="caution">
    <text evidence="8">The sequence shown here is derived from an EMBL/GenBank/DDBJ whole genome shotgun (WGS) entry which is preliminary data.</text>
</comment>
<dbReference type="PANTHER" id="PTHR10491:SF4">
    <property type="entry name" value="METHIONINE ADENOSYLTRANSFERASE 2 SUBUNIT BETA"/>
    <property type="match status" value="1"/>
</dbReference>
<dbReference type="InterPro" id="IPR029903">
    <property type="entry name" value="RmlD-like-bd"/>
</dbReference>
<comment type="pathway">
    <text evidence="1 6">Carbohydrate biosynthesis; dTDP-L-rhamnose biosynthesis.</text>
</comment>
<comment type="catalytic activity">
    <reaction evidence="5">
        <text>dTDP-beta-L-rhamnose + NADP(+) = dTDP-4-dehydro-beta-L-rhamnose + NADPH + H(+)</text>
        <dbReference type="Rhea" id="RHEA:21796"/>
        <dbReference type="ChEBI" id="CHEBI:15378"/>
        <dbReference type="ChEBI" id="CHEBI:57510"/>
        <dbReference type="ChEBI" id="CHEBI:57783"/>
        <dbReference type="ChEBI" id="CHEBI:58349"/>
        <dbReference type="ChEBI" id="CHEBI:62830"/>
        <dbReference type="EC" id="1.1.1.133"/>
    </reaction>
</comment>
<name>A0A971S0K3_9BACT</name>
<reference evidence="8" key="2">
    <citation type="submission" date="2020-01" db="EMBL/GenBank/DDBJ databases">
        <authorList>
            <person name="Campanaro S."/>
        </authorList>
    </citation>
    <scope>NUCLEOTIDE SEQUENCE</scope>
    <source>
        <strain evidence="8">AS06rmzACSIP_7</strain>
    </source>
</reference>
<dbReference type="GO" id="GO:0008831">
    <property type="term" value="F:dTDP-4-dehydrorhamnose reductase activity"/>
    <property type="evidence" value="ECO:0007669"/>
    <property type="project" value="UniProtKB-EC"/>
</dbReference>
<evidence type="ECO:0000256" key="5">
    <source>
        <dbReference type="ARBA" id="ARBA00048200"/>
    </source>
</evidence>
<evidence type="ECO:0000256" key="6">
    <source>
        <dbReference type="RuleBase" id="RU364082"/>
    </source>
</evidence>
<comment type="similarity">
    <text evidence="2 6">Belongs to the dTDP-4-dehydrorhamnose reductase family.</text>
</comment>
<organism evidence="8 9">
    <name type="scientific">Syntrophorhabdus aromaticivorans</name>
    <dbReference type="NCBI Taxonomy" id="328301"/>
    <lineage>
        <taxon>Bacteria</taxon>
        <taxon>Pseudomonadati</taxon>
        <taxon>Thermodesulfobacteriota</taxon>
        <taxon>Syntrophorhabdia</taxon>
        <taxon>Syntrophorhabdales</taxon>
        <taxon>Syntrophorhabdaceae</taxon>
        <taxon>Syntrophorhabdus</taxon>
    </lineage>
</organism>
<comment type="function">
    <text evidence="6">Catalyzes the reduction of dTDP-6-deoxy-L-lyxo-4-hexulose to yield dTDP-L-rhamnose.</text>
</comment>